<dbReference type="AlphaFoldDB" id="A0AAD2A8E9"/>
<comment type="subcellular location">
    <subcellularLocation>
        <location evidence="1">Nucleus</location>
    </subcellularLocation>
</comment>
<sequence>MHELESWTTVGKCAPVFLIKRFDFVTVIIAGTDDDLSPHTKIEFKEVAALWGMEGLLLGILFHILECMVKTDMEDQIHQLEQEAYSSVLRSFIAQADASTWEKESLIADLGKEL</sequence>
<reference evidence="4" key="1">
    <citation type="submission" date="2023-05" db="EMBL/GenBank/DDBJ databases">
        <authorList>
            <person name="Huff M."/>
        </authorList>
    </citation>
    <scope>NUCLEOTIDE SEQUENCE</scope>
</reference>
<dbReference type="PANTHER" id="PTHR33432:SF28">
    <property type="entry name" value="PROTEIN EMSY-LIKE 4"/>
    <property type="match status" value="1"/>
</dbReference>
<evidence type="ECO:0000313" key="5">
    <source>
        <dbReference type="Proteomes" id="UP000834106"/>
    </source>
</evidence>
<dbReference type="Pfam" id="PF03735">
    <property type="entry name" value="ENT"/>
    <property type="match status" value="1"/>
</dbReference>
<accession>A0AAD2A8E9</accession>
<gene>
    <name evidence="4" type="ORF">FPE_LOCUS29086</name>
</gene>
<keyword evidence="5" id="KW-1185">Reference proteome</keyword>
<dbReference type="SUPFAM" id="SSF158639">
    <property type="entry name" value="ENT-like"/>
    <property type="match status" value="1"/>
</dbReference>
<dbReference type="Proteomes" id="UP000834106">
    <property type="component" value="Chromosome 18"/>
</dbReference>
<proteinExistence type="predicted"/>
<dbReference type="PROSITE" id="PS51138">
    <property type="entry name" value="ENT"/>
    <property type="match status" value="1"/>
</dbReference>
<evidence type="ECO:0000313" key="4">
    <source>
        <dbReference type="EMBL" id="CAI9781656.1"/>
    </source>
</evidence>
<feature type="domain" description="ENT" evidence="3">
    <location>
        <begin position="73"/>
        <end position="114"/>
    </location>
</feature>
<dbReference type="GO" id="GO:0005634">
    <property type="term" value="C:nucleus"/>
    <property type="evidence" value="ECO:0007669"/>
    <property type="project" value="UniProtKB-SubCell"/>
</dbReference>
<dbReference type="InterPro" id="IPR005491">
    <property type="entry name" value="ENT_dom"/>
</dbReference>
<protein>
    <recommendedName>
        <fullName evidence="3">ENT domain-containing protein</fullName>
    </recommendedName>
</protein>
<dbReference type="GO" id="GO:0050832">
    <property type="term" value="P:defense response to fungus"/>
    <property type="evidence" value="ECO:0007669"/>
    <property type="project" value="InterPro"/>
</dbReference>
<keyword evidence="2" id="KW-0539">Nucleus</keyword>
<evidence type="ECO:0000256" key="2">
    <source>
        <dbReference type="ARBA" id="ARBA00023242"/>
    </source>
</evidence>
<evidence type="ECO:0000256" key="1">
    <source>
        <dbReference type="ARBA" id="ARBA00004123"/>
    </source>
</evidence>
<dbReference type="Gene3D" id="1.10.1240.40">
    <property type="entry name" value="ENT domain"/>
    <property type="match status" value="1"/>
</dbReference>
<dbReference type="InterPro" id="IPR033485">
    <property type="entry name" value="EMSY-LIKE_plant"/>
</dbReference>
<name>A0AAD2A8E9_9LAMI</name>
<evidence type="ECO:0000259" key="3">
    <source>
        <dbReference type="PROSITE" id="PS51138"/>
    </source>
</evidence>
<dbReference type="EMBL" id="OU503053">
    <property type="protein sequence ID" value="CAI9781656.1"/>
    <property type="molecule type" value="Genomic_DNA"/>
</dbReference>
<organism evidence="4 5">
    <name type="scientific">Fraxinus pennsylvanica</name>
    <dbReference type="NCBI Taxonomy" id="56036"/>
    <lineage>
        <taxon>Eukaryota</taxon>
        <taxon>Viridiplantae</taxon>
        <taxon>Streptophyta</taxon>
        <taxon>Embryophyta</taxon>
        <taxon>Tracheophyta</taxon>
        <taxon>Spermatophyta</taxon>
        <taxon>Magnoliopsida</taxon>
        <taxon>eudicotyledons</taxon>
        <taxon>Gunneridae</taxon>
        <taxon>Pentapetalae</taxon>
        <taxon>asterids</taxon>
        <taxon>lamiids</taxon>
        <taxon>Lamiales</taxon>
        <taxon>Oleaceae</taxon>
        <taxon>Oleeae</taxon>
        <taxon>Fraxinus</taxon>
    </lineage>
</organism>
<dbReference type="PANTHER" id="PTHR33432">
    <property type="entry name" value="PROTEIN EMSY-LIKE 4"/>
    <property type="match status" value="1"/>
</dbReference>
<dbReference type="InterPro" id="IPR036142">
    <property type="entry name" value="ENT_dom-like_sf"/>
</dbReference>